<name>A0ACA9Y5A4_9ASCO</name>
<reference evidence="1" key="1">
    <citation type="submission" date="2022-06" db="EMBL/GenBank/DDBJ databases">
        <authorList>
            <person name="Legras J.-L."/>
            <person name="Devillers H."/>
            <person name="Grondin C."/>
        </authorList>
    </citation>
    <scope>NUCLEOTIDE SEQUENCE</scope>
    <source>
        <strain evidence="1">CLIB 1444</strain>
    </source>
</reference>
<gene>
    <name evidence="1" type="ORF">CLIB1444_03S06194</name>
</gene>
<keyword evidence="2" id="KW-1185">Reference proteome</keyword>
<comment type="caution">
    <text evidence="1">The sequence shown here is derived from an EMBL/GenBank/DDBJ whole genome shotgun (WGS) entry which is preliminary data.</text>
</comment>
<dbReference type="Proteomes" id="UP001152531">
    <property type="component" value="Unassembled WGS sequence"/>
</dbReference>
<accession>A0ACA9Y5A4</accession>
<protein>
    <submittedName>
        <fullName evidence="1">Uncharacterized protein</fullName>
    </submittedName>
</protein>
<proteinExistence type="predicted"/>
<organism evidence="1 2">
    <name type="scientific">[Candida] jaroonii</name>
    <dbReference type="NCBI Taxonomy" id="467808"/>
    <lineage>
        <taxon>Eukaryota</taxon>
        <taxon>Fungi</taxon>
        <taxon>Dikarya</taxon>
        <taxon>Ascomycota</taxon>
        <taxon>Saccharomycotina</taxon>
        <taxon>Pichiomycetes</taxon>
        <taxon>Debaryomycetaceae</taxon>
        <taxon>Yamadazyma</taxon>
    </lineage>
</organism>
<dbReference type="EMBL" id="CALSDN010000003">
    <property type="protein sequence ID" value="CAH6720180.1"/>
    <property type="molecule type" value="Genomic_DNA"/>
</dbReference>
<evidence type="ECO:0000313" key="1">
    <source>
        <dbReference type="EMBL" id="CAH6720180.1"/>
    </source>
</evidence>
<sequence>MELSDGEYDLDVSVLTSNHESMSIRYGQIQESINSSSMNLFKDKKNLILQGFDKGKDYYFEGVDTVYSQNSGNYYLKFENGQVKLGKLHNSVRFNKSRTQKKWKDLVDEWTSPPKPNVKRSNVTQPKIKEVKSKKEVKEDIISEADFDDLDFKMEFGDSQLDGFKFDEDELMVPDVPPPNDVSDRKDNEPPRTRSRSNSIHLDFPVKRITKPVSKTASKSAGKSTSKVASKSTGKVASKSTGKVASKTTSKVAGKRPSKTTSTIDDDFDDLEDQLDEILESSSNDEMVFEPITIMDEPTKKKNHYTQNNKKPMSLREFYGDIEESSEEE</sequence>
<evidence type="ECO:0000313" key="2">
    <source>
        <dbReference type="Proteomes" id="UP001152531"/>
    </source>
</evidence>